<protein>
    <recommendedName>
        <fullName evidence="3 4">N5-carboxyaminoimidazole ribonucleotide mutase</fullName>
        <shortName evidence="3 4">N5-CAIR mutase</shortName>
        <ecNumber evidence="3 4">5.4.99.18</ecNumber>
    </recommendedName>
    <alternativeName>
        <fullName evidence="3">5-(carboxyamino)imidazole ribonucleotide mutase</fullName>
    </alternativeName>
</protein>
<keyword evidence="8" id="KW-1185">Reference proteome</keyword>
<dbReference type="PANTHER" id="PTHR23046:SF2">
    <property type="entry name" value="PHOSPHORIBOSYLAMINOIMIDAZOLE CARBOXYLASE"/>
    <property type="match status" value="1"/>
</dbReference>
<keyword evidence="2 3" id="KW-0413">Isomerase</keyword>
<reference evidence="7 8" key="1">
    <citation type="submission" date="2016-07" db="EMBL/GenBank/DDBJ databases">
        <title>Genome and transcriptome analysis of iron-reducing fermentative bacteria Anoxybacter fermentans.</title>
        <authorList>
            <person name="Zeng X."/>
            <person name="Shao Z."/>
        </authorList>
    </citation>
    <scope>NUCLEOTIDE SEQUENCE [LARGE SCALE GENOMIC DNA]</scope>
    <source>
        <strain evidence="7 8">DY22613</strain>
    </source>
</reference>
<evidence type="ECO:0000256" key="1">
    <source>
        <dbReference type="ARBA" id="ARBA00022755"/>
    </source>
</evidence>
<feature type="binding site" evidence="3 5">
    <location>
        <position position="12"/>
    </location>
    <ligand>
        <name>substrate</name>
    </ligand>
</feature>
<accession>A0A3S9T129</accession>
<dbReference type="InterPro" id="IPR000031">
    <property type="entry name" value="PurE_dom"/>
</dbReference>
<evidence type="ECO:0000259" key="6">
    <source>
        <dbReference type="SMART" id="SM01001"/>
    </source>
</evidence>
<dbReference type="GO" id="GO:0006189">
    <property type="term" value="P:'de novo' IMP biosynthetic process"/>
    <property type="evidence" value="ECO:0007669"/>
    <property type="project" value="UniProtKB-UniRule"/>
</dbReference>
<dbReference type="Proteomes" id="UP000267250">
    <property type="component" value="Chromosome"/>
</dbReference>
<evidence type="ECO:0000256" key="2">
    <source>
        <dbReference type="ARBA" id="ARBA00023235"/>
    </source>
</evidence>
<dbReference type="Pfam" id="PF00731">
    <property type="entry name" value="AIRC"/>
    <property type="match status" value="1"/>
</dbReference>
<dbReference type="SUPFAM" id="SSF52255">
    <property type="entry name" value="N5-CAIR mutase (phosphoribosylaminoimidazole carboxylase, PurE)"/>
    <property type="match status" value="1"/>
</dbReference>
<dbReference type="EMBL" id="CP016379">
    <property type="protein sequence ID" value="AZR74249.1"/>
    <property type="molecule type" value="Genomic_DNA"/>
</dbReference>
<evidence type="ECO:0000313" key="8">
    <source>
        <dbReference type="Proteomes" id="UP000267250"/>
    </source>
</evidence>
<feature type="binding site" evidence="3 5">
    <location>
        <position position="15"/>
    </location>
    <ligand>
        <name>substrate</name>
    </ligand>
</feature>
<evidence type="ECO:0000313" key="7">
    <source>
        <dbReference type="EMBL" id="AZR74249.1"/>
    </source>
</evidence>
<feature type="domain" description="PurE" evidence="6">
    <location>
        <begin position="4"/>
        <end position="153"/>
    </location>
</feature>
<name>A0A3S9T129_9FIRM</name>
<evidence type="ECO:0000256" key="3">
    <source>
        <dbReference type="HAMAP-Rule" id="MF_01929"/>
    </source>
</evidence>
<evidence type="ECO:0000256" key="5">
    <source>
        <dbReference type="PIRSR" id="PIRSR001338-1"/>
    </source>
</evidence>
<organism evidence="7 8">
    <name type="scientific">Anoxybacter fermentans</name>
    <dbReference type="NCBI Taxonomy" id="1323375"/>
    <lineage>
        <taxon>Bacteria</taxon>
        <taxon>Bacillati</taxon>
        <taxon>Bacillota</taxon>
        <taxon>Clostridia</taxon>
        <taxon>Halanaerobiales</taxon>
        <taxon>Anoxybacter</taxon>
    </lineage>
</organism>
<dbReference type="NCBIfam" id="TIGR01162">
    <property type="entry name" value="purE"/>
    <property type="match status" value="1"/>
</dbReference>
<evidence type="ECO:0000256" key="4">
    <source>
        <dbReference type="PIRNR" id="PIRNR001338"/>
    </source>
</evidence>
<gene>
    <name evidence="3" type="primary">purE</name>
    <name evidence="7" type="ORF">BBF96_13075</name>
</gene>
<comment type="pathway">
    <text evidence="3 4">Purine metabolism; IMP biosynthesis via de novo pathway; 5-amino-1-(5-phospho-D-ribosyl)imidazole-4-carboxylate from 5-amino-1-(5-phospho-D-ribosyl)imidazole (N5-CAIR route): step 2/2.</text>
</comment>
<dbReference type="SMART" id="SM01001">
    <property type="entry name" value="AIRC"/>
    <property type="match status" value="1"/>
</dbReference>
<dbReference type="AlphaFoldDB" id="A0A3S9T129"/>
<dbReference type="RefSeq" id="WP_127017605.1">
    <property type="nucleotide sequence ID" value="NZ_CP016379.1"/>
</dbReference>
<dbReference type="OrthoDB" id="9791908at2"/>
<dbReference type="InterPro" id="IPR024694">
    <property type="entry name" value="PurE_prokaryotes"/>
</dbReference>
<dbReference type="PIRSF" id="PIRSF001338">
    <property type="entry name" value="AIR_carboxylase"/>
    <property type="match status" value="1"/>
</dbReference>
<dbReference type="HAMAP" id="MF_01929">
    <property type="entry name" value="PurE_classI"/>
    <property type="match status" value="1"/>
</dbReference>
<dbReference type="EC" id="5.4.99.18" evidence="3 4"/>
<comment type="similarity">
    <text evidence="3">Belongs to the AIR carboxylase family. Class I subfamily.</text>
</comment>
<keyword evidence="1 3" id="KW-0658">Purine biosynthesis</keyword>
<sequence length="173" mass="18400">MEKPLVGIVMGSDSDLPIMKDAAVILEELGLSYEMTIISAHRTPERAEEYARTAAERGIKVIIAGAGKAAHLAGVLAAYTPLPVIGVPILTSSLGGADSLYSMVQMPKGVPVAVVALNGAFNAGILAAQMIGTGNLKIREAIECYKEEMKAKVNEKARKLERIGYEAYLEEVK</sequence>
<dbReference type="PANTHER" id="PTHR23046">
    <property type="entry name" value="PHOSPHORIBOSYLAMINOIMIDAZOLE CARBOXYLASE CATALYTIC SUBUNIT"/>
    <property type="match status" value="1"/>
</dbReference>
<dbReference type="KEGG" id="aft:BBF96_13075"/>
<dbReference type="InterPro" id="IPR033747">
    <property type="entry name" value="PurE_ClassI"/>
</dbReference>
<feature type="binding site" evidence="3 5">
    <location>
        <position position="42"/>
    </location>
    <ligand>
        <name>substrate</name>
    </ligand>
</feature>
<comment type="function">
    <text evidence="3 4">Catalyzes the conversion of N5-carboxyaminoimidazole ribonucleotide (N5-CAIR) to 4-carboxy-5-aminoimidazole ribonucleotide (CAIR).</text>
</comment>
<proteinExistence type="inferred from homology"/>
<dbReference type="Gene3D" id="3.40.50.1970">
    <property type="match status" value="1"/>
</dbReference>
<dbReference type="GO" id="GO:0034023">
    <property type="term" value="F:5-(carboxyamino)imidazole ribonucleotide mutase activity"/>
    <property type="evidence" value="ECO:0007669"/>
    <property type="project" value="UniProtKB-UniRule"/>
</dbReference>
<dbReference type="UniPathway" id="UPA00074">
    <property type="reaction ID" value="UER00943"/>
</dbReference>
<comment type="catalytic activity">
    <reaction evidence="3 4">
        <text>5-carboxyamino-1-(5-phospho-D-ribosyl)imidazole + H(+) = 5-amino-1-(5-phospho-D-ribosyl)imidazole-4-carboxylate</text>
        <dbReference type="Rhea" id="RHEA:13193"/>
        <dbReference type="ChEBI" id="CHEBI:15378"/>
        <dbReference type="ChEBI" id="CHEBI:58730"/>
        <dbReference type="ChEBI" id="CHEBI:77657"/>
        <dbReference type="EC" id="5.4.99.18"/>
    </reaction>
</comment>